<feature type="transmembrane region" description="Helical" evidence="1">
    <location>
        <begin position="136"/>
        <end position="154"/>
    </location>
</feature>
<dbReference type="EMBL" id="SOHL01000003">
    <property type="protein sequence ID" value="TFD73521.1"/>
    <property type="molecule type" value="Genomic_DNA"/>
</dbReference>
<keyword evidence="1" id="KW-0812">Transmembrane</keyword>
<protein>
    <recommendedName>
        <fullName evidence="4">DUF1440 domain-containing protein</fullName>
    </recommendedName>
</protein>
<dbReference type="Proteomes" id="UP000297983">
    <property type="component" value="Unassembled WGS sequence"/>
</dbReference>
<evidence type="ECO:0000313" key="2">
    <source>
        <dbReference type="EMBL" id="TFD73521.1"/>
    </source>
</evidence>
<dbReference type="AlphaFoldDB" id="A0A4R9B204"/>
<name>A0A4R9B204_9MICO</name>
<keyword evidence="3" id="KW-1185">Reference proteome</keyword>
<keyword evidence="1" id="KW-0472">Membrane</keyword>
<evidence type="ECO:0000256" key="1">
    <source>
        <dbReference type="SAM" id="Phobius"/>
    </source>
</evidence>
<gene>
    <name evidence="2" type="ORF">E3T50_00840</name>
</gene>
<comment type="caution">
    <text evidence="2">The sequence shown here is derived from an EMBL/GenBank/DDBJ whole genome shotgun (WGS) entry which is preliminary data.</text>
</comment>
<reference evidence="2 3" key="1">
    <citation type="submission" date="2019-03" db="EMBL/GenBank/DDBJ databases">
        <title>Genomics of glacier-inhabiting Cryobacterium strains.</title>
        <authorList>
            <person name="Liu Q."/>
            <person name="Xin Y.-H."/>
        </authorList>
    </citation>
    <scope>NUCLEOTIDE SEQUENCE [LARGE SCALE GENOMIC DNA]</scope>
    <source>
        <strain evidence="2 3">Hz16</strain>
    </source>
</reference>
<organism evidence="2 3">
    <name type="scientific">Cryobacterium gelidum</name>
    <dbReference type="NCBI Taxonomy" id="1259164"/>
    <lineage>
        <taxon>Bacteria</taxon>
        <taxon>Bacillati</taxon>
        <taxon>Actinomycetota</taxon>
        <taxon>Actinomycetes</taxon>
        <taxon>Micrococcales</taxon>
        <taxon>Microbacteriaceae</taxon>
        <taxon>Cryobacterium</taxon>
    </lineage>
</organism>
<proteinExistence type="predicted"/>
<dbReference type="RefSeq" id="WP_134550149.1">
    <property type="nucleotide sequence ID" value="NZ_SOHL01000003.1"/>
</dbReference>
<accession>A0A4R9B204</accession>
<feature type="transmembrane region" description="Helical" evidence="1">
    <location>
        <begin position="95"/>
        <end position="116"/>
    </location>
</feature>
<feature type="transmembrane region" description="Helical" evidence="1">
    <location>
        <begin position="66"/>
        <end position="88"/>
    </location>
</feature>
<evidence type="ECO:0000313" key="3">
    <source>
        <dbReference type="Proteomes" id="UP000297983"/>
    </source>
</evidence>
<keyword evidence="1" id="KW-1133">Transmembrane helix</keyword>
<evidence type="ECO:0008006" key="4">
    <source>
        <dbReference type="Google" id="ProtNLM"/>
    </source>
</evidence>
<sequence length="160" mass="16081">MSLLRGFLGGAAAGAAGTTALNAVSYLGMAIKGRPASSTPQATVEKLVDVAQLTIPGSDEVRKNRIAGIGPLTGVIVGVGVGALLGLFRSAGWRPAPVVSGLAATVGALIGGNVPMTVLGVTDPRIWTAKDWVSDIAPHLAYGVVVAATLWGFGRHASSR</sequence>